<feature type="compositionally biased region" description="Basic residues" evidence="1">
    <location>
        <begin position="26"/>
        <end position="35"/>
    </location>
</feature>
<evidence type="ECO:0000259" key="2">
    <source>
        <dbReference type="PROSITE" id="PS50172"/>
    </source>
</evidence>
<feature type="region of interest" description="Disordered" evidence="1">
    <location>
        <begin position="1050"/>
        <end position="1101"/>
    </location>
</feature>
<feature type="compositionally biased region" description="Polar residues" evidence="1">
    <location>
        <begin position="134"/>
        <end position="144"/>
    </location>
</feature>
<evidence type="ECO:0000256" key="1">
    <source>
        <dbReference type="SAM" id="MobiDB-lite"/>
    </source>
</evidence>
<feature type="compositionally biased region" description="Low complexity" evidence="1">
    <location>
        <begin position="36"/>
        <end position="45"/>
    </location>
</feature>
<accession>A0A4Y7TWD0</accession>
<feature type="region of interest" description="Disordered" evidence="1">
    <location>
        <begin position="1"/>
        <end position="286"/>
    </location>
</feature>
<feature type="compositionally biased region" description="Low complexity" evidence="1">
    <location>
        <begin position="839"/>
        <end position="850"/>
    </location>
</feature>
<feature type="region of interest" description="Disordered" evidence="1">
    <location>
        <begin position="528"/>
        <end position="557"/>
    </location>
</feature>
<feature type="region of interest" description="Disordered" evidence="1">
    <location>
        <begin position="358"/>
        <end position="509"/>
    </location>
</feature>
<keyword evidence="4" id="KW-1185">Reference proteome</keyword>
<comment type="caution">
    <text evidence="3">The sequence shown here is derived from an EMBL/GenBank/DDBJ whole genome shotgun (WGS) entry which is preliminary data.</text>
</comment>
<dbReference type="EMBL" id="QPFP01000003">
    <property type="protein sequence ID" value="TEB38485.1"/>
    <property type="molecule type" value="Genomic_DNA"/>
</dbReference>
<proteinExistence type="predicted"/>
<feature type="compositionally biased region" description="Basic and acidic residues" evidence="1">
    <location>
        <begin position="237"/>
        <end position="252"/>
    </location>
</feature>
<feature type="region of interest" description="Disordered" evidence="1">
    <location>
        <begin position="590"/>
        <end position="889"/>
    </location>
</feature>
<dbReference type="InterPro" id="IPR036420">
    <property type="entry name" value="BRCT_dom_sf"/>
</dbReference>
<feature type="region of interest" description="Disordered" evidence="1">
    <location>
        <begin position="906"/>
        <end position="1035"/>
    </location>
</feature>
<dbReference type="Gene3D" id="3.40.50.10190">
    <property type="entry name" value="BRCT domain"/>
    <property type="match status" value="1"/>
</dbReference>
<evidence type="ECO:0000313" key="3">
    <source>
        <dbReference type="EMBL" id="TEB38485.1"/>
    </source>
</evidence>
<feature type="compositionally biased region" description="Basic and acidic residues" evidence="1">
    <location>
        <begin position="96"/>
        <end position="124"/>
    </location>
</feature>
<dbReference type="SMART" id="SM00292">
    <property type="entry name" value="BRCT"/>
    <property type="match status" value="1"/>
</dbReference>
<dbReference type="InterPro" id="IPR001357">
    <property type="entry name" value="BRCT_dom"/>
</dbReference>
<name>A0A4Y7TWD0_COPMI</name>
<dbReference type="CDD" id="cd17716">
    <property type="entry name" value="BRCT_microcephalin_rpt1"/>
    <property type="match status" value="1"/>
</dbReference>
<feature type="compositionally biased region" description="Basic and acidic residues" evidence="1">
    <location>
        <begin position="1050"/>
        <end position="1061"/>
    </location>
</feature>
<feature type="compositionally biased region" description="Basic and acidic residues" evidence="1">
    <location>
        <begin position="676"/>
        <end position="688"/>
    </location>
</feature>
<reference evidence="3 4" key="1">
    <citation type="journal article" date="2019" name="Nat. Ecol. Evol.">
        <title>Megaphylogeny resolves global patterns of mushroom evolution.</title>
        <authorList>
            <person name="Varga T."/>
            <person name="Krizsan K."/>
            <person name="Foldi C."/>
            <person name="Dima B."/>
            <person name="Sanchez-Garcia M."/>
            <person name="Sanchez-Ramirez S."/>
            <person name="Szollosi G.J."/>
            <person name="Szarkandi J.G."/>
            <person name="Papp V."/>
            <person name="Albert L."/>
            <person name="Andreopoulos W."/>
            <person name="Angelini C."/>
            <person name="Antonin V."/>
            <person name="Barry K.W."/>
            <person name="Bougher N.L."/>
            <person name="Buchanan P."/>
            <person name="Buyck B."/>
            <person name="Bense V."/>
            <person name="Catcheside P."/>
            <person name="Chovatia M."/>
            <person name="Cooper J."/>
            <person name="Damon W."/>
            <person name="Desjardin D."/>
            <person name="Finy P."/>
            <person name="Geml J."/>
            <person name="Haridas S."/>
            <person name="Hughes K."/>
            <person name="Justo A."/>
            <person name="Karasinski D."/>
            <person name="Kautmanova I."/>
            <person name="Kiss B."/>
            <person name="Kocsube S."/>
            <person name="Kotiranta H."/>
            <person name="LaButti K.M."/>
            <person name="Lechner B.E."/>
            <person name="Liimatainen K."/>
            <person name="Lipzen A."/>
            <person name="Lukacs Z."/>
            <person name="Mihaltcheva S."/>
            <person name="Morgado L.N."/>
            <person name="Niskanen T."/>
            <person name="Noordeloos M.E."/>
            <person name="Ohm R.A."/>
            <person name="Ortiz-Santana B."/>
            <person name="Ovrebo C."/>
            <person name="Racz N."/>
            <person name="Riley R."/>
            <person name="Savchenko A."/>
            <person name="Shiryaev A."/>
            <person name="Soop K."/>
            <person name="Spirin V."/>
            <person name="Szebenyi C."/>
            <person name="Tomsovsky M."/>
            <person name="Tulloss R.E."/>
            <person name="Uehling J."/>
            <person name="Grigoriev I.V."/>
            <person name="Vagvolgyi C."/>
            <person name="Papp T."/>
            <person name="Martin F.M."/>
            <person name="Miettinen O."/>
            <person name="Hibbett D.S."/>
            <person name="Nagy L.G."/>
        </authorList>
    </citation>
    <scope>NUCLEOTIDE SEQUENCE [LARGE SCALE GENOMIC DNA]</scope>
    <source>
        <strain evidence="3 4">FP101781</strain>
    </source>
</reference>
<sequence length="1299" mass="139098">MEGRSTRSRVTLPDDILQVGQASPLKKARSQRRGRTNTGSTTSSNDPTQTAINGQEDDGDELSPQKDEENTTEGKNGKRSASPPPHDSYGQSSTGEDGRELKRLKTDLSLDDLDTVKPHKESRFLARGLLSHIRNLSDSDTIPSNRLGRPGVKSVASHKPHSTGYKPTPPPPSPPVGRASSVPLFPSEYMLPQIDLRHPPPSPSRARSRSPSKESTPKLRMHPLPKAAPSLESIPDESEKMNVDSPIERTTHEIASNPPQETVVSEEAVHPTEQAPEQSLVEPASPKVKFSKEVKIAKLETPVAAPHLSPVLAEMSPLTPYPETPFQATQERLKVAAVEKTWKQNPIPKLVVQPVPKKAPTALPSSSSNGNAIAKLQPRPAIPNGTRKPSTSKVATSGLKEKVKVNAFNLMMKESKPGTSTAPKPLAAPVKESSKGPPGRIKMGMKPKQRKESRMSTVPPPLVPLPDEAEDDMTQARAAEDSSKDDRPKGPTRLPTPVPAANDGSPASIEITVEPEVQEESTVAITEPRSAGEMEGNVVSQTPAQTLGQLPAPGPDVRPVEEYVVSQELQPVADQPTPEIQPIEEPVVPVEHQQISESSHPEPPAADIQLPVDIKMAEPGAEETPSGASEGQPSEVPAQESRCPGRQTKLSVLRQPSTAAAGSRLTRMTRSSLLKQVEKVAKAPEPVKRRGTISKPTSRAASRSRAPSRARSVAPKGAEDQSEEVVASGSGEAAPDGAFDFPQESDRAQEKMALDIPTEERIRVLSNGSPMRVASPVRQSPRLRTAISSPSLKPKTSLGTPTKSRIPVKRPHSPSPAKLVRSASLFSRPPRPESRLRDNSSALSSLSSALDKLRKPGPSRPSTSMGFNPDRYDEDIAGPPTQDDTGIGSRPIAALKGKAAAPFGKANSFGPQHLNKGKFTFPAASRSKPMKQSTLVFQTGGGRGKPLMGVGFGRLPKASRNPGLATVIGSPVKGGGQSVAMQDATEEDMEPVPSGSSANGVEASPFLDTIVPVEPSEKAKGKQREKDDFSTRRASTISASLSESIVAFREENAKGKEREKGNMGPPPLPERLSARSTGSSGSPGGAGETSSTPPGRRSTRTAAVAAVAANHALLTKKAPEVPKSPVNEALKFMRDCIIYVDVKTEDSEEAGSLFVEMLEGVGARILKQVGQSCTHIVYKNGLQSTINKYNLLRDPKPLVVGIAWVVDCVEQRRKVEEAEYLIDLGEVSLLTNPHKRRRSLLPKPISRQFSADVPMFVESGSRDESNDGDVSMESASSVGFDDLTPLERARRRKSILISN</sequence>
<dbReference type="Proteomes" id="UP000298030">
    <property type="component" value="Unassembled WGS sequence"/>
</dbReference>
<feature type="compositionally biased region" description="Basic and acidic residues" evidence="1">
    <location>
        <begin position="744"/>
        <end position="763"/>
    </location>
</feature>
<evidence type="ECO:0000313" key="4">
    <source>
        <dbReference type="Proteomes" id="UP000298030"/>
    </source>
</evidence>
<feature type="compositionally biased region" description="Polar residues" evidence="1">
    <location>
        <begin position="253"/>
        <end position="263"/>
    </location>
</feature>
<dbReference type="SUPFAM" id="SSF52113">
    <property type="entry name" value="BRCT domain"/>
    <property type="match status" value="1"/>
</dbReference>
<protein>
    <recommendedName>
        <fullName evidence="2">BRCT domain-containing protein</fullName>
    </recommendedName>
</protein>
<feature type="compositionally biased region" description="Basic and acidic residues" evidence="1">
    <location>
        <begin position="478"/>
        <end position="489"/>
    </location>
</feature>
<dbReference type="OrthoDB" id="2384350at2759"/>
<feature type="compositionally biased region" description="Polar residues" evidence="1">
    <location>
        <begin position="538"/>
        <end position="548"/>
    </location>
</feature>
<feature type="compositionally biased region" description="Low complexity" evidence="1">
    <location>
        <begin position="698"/>
        <end position="715"/>
    </location>
</feature>
<feature type="compositionally biased region" description="Basic and acidic residues" evidence="1">
    <location>
        <begin position="1015"/>
        <end position="1031"/>
    </location>
</feature>
<dbReference type="STRING" id="71717.A0A4Y7TWD0"/>
<dbReference type="PROSITE" id="PS50172">
    <property type="entry name" value="BRCT"/>
    <property type="match status" value="1"/>
</dbReference>
<feature type="compositionally biased region" description="Polar residues" evidence="1">
    <location>
        <begin position="648"/>
        <end position="674"/>
    </location>
</feature>
<gene>
    <name evidence="3" type="ORF">FA13DRAFT_755076</name>
</gene>
<feature type="domain" description="BRCT" evidence="2">
    <location>
        <begin position="1128"/>
        <end position="1222"/>
    </location>
</feature>
<organism evidence="3 4">
    <name type="scientific">Coprinellus micaceus</name>
    <name type="common">Glistening ink-cap mushroom</name>
    <name type="synonym">Coprinus micaceus</name>
    <dbReference type="NCBI Taxonomy" id="71717"/>
    <lineage>
        <taxon>Eukaryota</taxon>
        <taxon>Fungi</taxon>
        <taxon>Dikarya</taxon>
        <taxon>Basidiomycota</taxon>
        <taxon>Agaricomycotina</taxon>
        <taxon>Agaricomycetes</taxon>
        <taxon>Agaricomycetidae</taxon>
        <taxon>Agaricales</taxon>
        <taxon>Agaricineae</taxon>
        <taxon>Psathyrellaceae</taxon>
        <taxon>Coprinellus</taxon>
    </lineage>
</organism>
<dbReference type="Pfam" id="PF00533">
    <property type="entry name" value="BRCT"/>
    <property type="match status" value="1"/>
</dbReference>